<dbReference type="HOGENOM" id="CLU_135765_1_0_1"/>
<dbReference type="OrthoDB" id="3358750at2759"/>
<accession>A0A0D1YVS3</accession>
<dbReference type="PANTHER" id="PTHR39475">
    <property type="entry name" value="CONIDIATION-SPECIFIC PROTEIN 6"/>
    <property type="match status" value="1"/>
</dbReference>
<feature type="compositionally biased region" description="Basic and acidic residues" evidence="1">
    <location>
        <begin position="16"/>
        <end position="49"/>
    </location>
</feature>
<dbReference type="Proteomes" id="UP000053599">
    <property type="component" value="Unassembled WGS sequence"/>
</dbReference>
<feature type="compositionally biased region" description="Polar residues" evidence="1">
    <location>
        <begin position="1"/>
        <end position="12"/>
    </location>
</feature>
<name>A0A0D1YVS3_9EURO</name>
<evidence type="ECO:0000256" key="1">
    <source>
        <dbReference type="SAM" id="MobiDB-lite"/>
    </source>
</evidence>
<gene>
    <name evidence="2" type="ORF">PV11_02242</name>
</gene>
<dbReference type="AlphaFoldDB" id="A0A0D1YVS3"/>
<organism evidence="2 3">
    <name type="scientific">Exophiala sideris</name>
    <dbReference type="NCBI Taxonomy" id="1016849"/>
    <lineage>
        <taxon>Eukaryota</taxon>
        <taxon>Fungi</taxon>
        <taxon>Dikarya</taxon>
        <taxon>Ascomycota</taxon>
        <taxon>Pezizomycotina</taxon>
        <taxon>Eurotiomycetes</taxon>
        <taxon>Chaetothyriomycetidae</taxon>
        <taxon>Chaetothyriales</taxon>
        <taxon>Herpotrichiellaceae</taxon>
        <taxon>Exophiala</taxon>
    </lineage>
</organism>
<feature type="compositionally biased region" description="Basic and acidic residues" evidence="1">
    <location>
        <begin position="88"/>
        <end position="100"/>
    </location>
</feature>
<evidence type="ECO:0000313" key="3">
    <source>
        <dbReference type="Proteomes" id="UP000053599"/>
    </source>
</evidence>
<protein>
    <submittedName>
        <fullName evidence="2">Uncharacterized protein</fullName>
    </submittedName>
</protein>
<sequence length="133" mass="14091">MSGQSSVGNSQVYEAGDQRPDPQQGEDHSNAYNEGKENSHQSNDSKDQRSIGNRLAAAEPQNDSSSGKKLSAEDQANKIDPTLPAKMHGNEPSKGAKIDKEIEDEEAEILAKKDARKASGKKGGTGDAAGKKN</sequence>
<reference evidence="2 3" key="1">
    <citation type="submission" date="2015-01" db="EMBL/GenBank/DDBJ databases">
        <title>The Genome Sequence of Exophiala sideris CBS121828.</title>
        <authorList>
            <consortium name="The Broad Institute Genomics Platform"/>
            <person name="Cuomo C."/>
            <person name="de Hoog S."/>
            <person name="Gorbushina A."/>
            <person name="Stielow B."/>
            <person name="Teixiera M."/>
            <person name="Abouelleil A."/>
            <person name="Chapman S.B."/>
            <person name="Priest M."/>
            <person name="Young S.K."/>
            <person name="Wortman J."/>
            <person name="Nusbaum C."/>
            <person name="Birren B."/>
        </authorList>
    </citation>
    <scope>NUCLEOTIDE SEQUENCE [LARGE SCALE GENOMIC DNA]</scope>
    <source>
        <strain evidence="2 3">CBS 121828</strain>
    </source>
</reference>
<feature type="region of interest" description="Disordered" evidence="1">
    <location>
        <begin position="1"/>
        <end position="133"/>
    </location>
</feature>
<evidence type="ECO:0000313" key="2">
    <source>
        <dbReference type="EMBL" id="KIV86642.1"/>
    </source>
</evidence>
<dbReference type="PANTHER" id="PTHR39475:SF1">
    <property type="entry name" value="CONIDIATION-SPECIFIC PROTEIN 6"/>
    <property type="match status" value="1"/>
</dbReference>
<dbReference type="EMBL" id="KN846951">
    <property type="protein sequence ID" value="KIV86642.1"/>
    <property type="molecule type" value="Genomic_DNA"/>
</dbReference>
<proteinExistence type="predicted"/>